<accession>A0AAU0UL22</accession>
<keyword evidence="1" id="KW-0472">Membrane</keyword>
<dbReference type="Gene3D" id="3.90.550.10">
    <property type="entry name" value="Spore Coat Polysaccharide Biosynthesis Protein SpsA, Chain A"/>
    <property type="match status" value="1"/>
</dbReference>
<keyword evidence="1" id="KW-1133">Transmembrane helix</keyword>
<dbReference type="AlphaFoldDB" id="A0AAU0UL22"/>
<feature type="transmembrane region" description="Helical" evidence="1">
    <location>
        <begin position="6"/>
        <end position="24"/>
    </location>
</feature>
<dbReference type="KEGG" id="dbc:MFMK1_000707"/>
<dbReference type="InterPro" id="IPR029044">
    <property type="entry name" value="Nucleotide-diphossugar_trans"/>
</dbReference>
<evidence type="ECO:0008006" key="4">
    <source>
        <dbReference type="Google" id="ProtNLM"/>
    </source>
</evidence>
<keyword evidence="3" id="KW-1185">Reference proteome</keyword>
<organism evidence="2 3">
    <name type="scientific">Metallumcola ferriviriculae</name>
    <dbReference type="NCBI Taxonomy" id="3039180"/>
    <lineage>
        <taxon>Bacteria</taxon>
        <taxon>Bacillati</taxon>
        <taxon>Bacillota</taxon>
        <taxon>Clostridia</taxon>
        <taxon>Neomoorellales</taxon>
        <taxon>Desulfitibacteraceae</taxon>
        <taxon>Metallumcola</taxon>
    </lineage>
</organism>
<reference evidence="2 3" key="1">
    <citation type="submission" date="2023-04" db="EMBL/GenBank/DDBJ databases">
        <authorList>
            <person name="Hsu D."/>
        </authorList>
    </citation>
    <scope>NUCLEOTIDE SEQUENCE [LARGE SCALE GENOMIC DNA]</scope>
    <source>
        <strain evidence="2 3">MK1</strain>
    </source>
</reference>
<protein>
    <recommendedName>
        <fullName evidence="4">Glycosyltransferase 2-like domain-containing protein</fullName>
    </recommendedName>
</protein>
<keyword evidence="1" id="KW-0812">Transmembrane</keyword>
<sequence length="160" mass="18486">MERIADLTIAFLAVYGMIMLAKRFNHWLYRKSLENKDTTVSWVLMVKDQEKAVEGLLRQLVAIYREDLQIADLYVMDLGSADATVDIIRRLSKSNREFIVVERRDGAGWDEVITQCRGRAICILDLKQMDTADLPHVALKLSKKISANRNLQRKTQFSRN</sequence>
<dbReference type="Proteomes" id="UP001329915">
    <property type="component" value="Chromosome"/>
</dbReference>
<dbReference type="RefSeq" id="WP_366923794.1">
    <property type="nucleotide sequence ID" value="NZ_CP121694.1"/>
</dbReference>
<evidence type="ECO:0000313" key="3">
    <source>
        <dbReference type="Proteomes" id="UP001329915"/>
    </source>
</evidence>
<name>A0AAU0UL22_9FIRM</name>
<proteinExistence type="predicted"/>
<evidence type="ECO:0000256" key="1">
    <source>
        <dbReference type="SAM" id="Phobius"/>
    </source>
</evidence>
<dbReference type="EMBL" id="CP121694">
    <property type="protein sequence ID" value="WRO20917.1"/>
    <property type="molecule type" value="Genomic_DNA"/>
</dbReference>
<evidence type="ECO:0000313" key="2">
    <source>
        <dbReference type="EMBL" id="WRO20917.1"/>
    </source>
</evidence>
<gene>
    <name evidence="2" type="ORF">MFMK1_000707</name>
</gene>